<evidence type="ECO:0000256" key="1">
    <source>
        <dbReference type="ARBA" id="ARBA00001974"/>
    </source>
</evidence>
<comment type="similarity">
    <text evidence="3">Belongs to the UbiH/COQ6 family.</text>
</comment>
<dbReference type="RefSeq" id="WP_353438948.1">
    <property type="nucleotide sequence ID" value="NZ_CP099959.1"/>
</dbReference>
<keyword evidence="6" id="KW-0560">Oxidoreductase</keyword>
<dbReference type="SUPFAM" id="SSF51905">
    <property type="entry name" value="FAD/NAD(P)-binding domain"/>
    <property type="match status" value="1"/>
</dbReference>
<evidence type="ECO:0000256" key="2">
    <source>
        <dbReference type="ARBA" id="ARBA00004749"/>
    </source>
</evidence>
<dbReference type="InterPro" id="IPR018168">
    <property type="entry name" value="Ubi_Hdrlase_CS"/>
</dbReference>
<dbReference type="InterPro" id="IPR051205">
    <property type="entry name" value="UbiH/COQ6_monooxygenase"/>
</dbReference>
<dbReference type="GO" id="GO:0016705">
    <property type="term" value="F:oxidoreductase activity, acting on paired donors, with incorporation or reduction of molecular oxygen"/>
    <property type="evidence" value="ECO:0007669"/>
    <property type="project" value="InterPro"/>
</dbReference>
<feature type="domain" description="FAD-binding" evidence="8">
    <location>
        <begin position="22"/>
        <end position="366"/>
    </location>
</feature>
<keyword evidence="5" id="KW-0274">FAD</keyword>
<evidence type="ECO:0000256" key="4">
    <source>
        <dbReference type="ARBA" id="ARBA00022630"/>
    </source>
</evidence>
<dbReference type="InterPro" id="IPR010971">
    <property type="entry name" value="UbiH/COQ6"/>
</dbReference>
<proteinExistence type="inferred from homology"/>
<organism evidence="9">
    <name type="scientific">Polynucleobacter sp. UK-FUSCHL-C3</name>
    <dbReference type="NCBI Taxonomy" id="2955208"/>
    <lineage>
        <taxon>Bacteria</taxon>
        <taxon>Pseudomonadati</taxon>
        <taxon>Pseudomonadota</taxon>
        <taxon>Betaproteobacteria</taxon>
        <taxon>Burkholderiales</taxon>
        <taxon>Burkholderiaceae</taxon>
        <taxon>Polynucleobacter</taxon>
    </lineage>
</organism>
<evidence type="ECO:0000256" key="3">
    <source>
        <dbReference type="ARBA" id="ARBA00005349"/>
    </source>
</evidence>
<dbReference type="AlphaFoldDB" id="A0AAU8A2F7"/>
<dbReference type="GO" id="GO:0071949">
    <property type="term" value="F:FAD binding"/>
    <property type="evidence" value="ECO:0007669"/>
    <property type="project" value="InterPro"/>
</dbReference>
<dbReference type="Pfam" id="PF01494">
    <property type="entry name" value="FAD_binding_3"/>
    <property type="match status" value="1"/>
</dbReference>
<sequence length="419" mass="46597">MSVQTQNSPKLVNPRKAQNGADFCVVGGGIVGKSSALGLAQLGYSVIQIAPDLDKNMTPPTKNFGQRIYAIAPSAKRLLTELNIWHALDHNRIQAVRDMRIFGDRGQPKDQLHFSAFEVGRPELAWIIEADLIEATLDQAIRFHKKIININASVTDIRLEKDKNPILVLNQGEEIVSQLILAADGVRSPLRSAIGINALEDDYQQMAVVANFSCSQPHLETAYQWFLPEGNVLALLPLPSQQVSMVWSCSPEYASHLLRLTPEAWLTLLQEQSAGAIEKALGTLQLQSTPASFPLKRLKSQGLIGPQYDPKVILLGDAAHVMHPLAGQGLNLGLRDVANMLEVFKNKEGFRVLADRVLLRRYERQREGDTSSLLWLTDRLKKLFSANNPFEKQIRNWGLGLVNHSHLAKRQLIERALGE</sequence>
<dbReference type="Gene3D" id="3.50.50.60">
    <property type="entry name" value="FAD/NAD(P)-binding domain"/>
    <property type="match status" value="2"/>
</dbReference>
<comment type="cofactor">
    <cofactor evidence="1">
        <name>FAD</name>
        <dbReference type="ChEBI" id="CHEBI:57692"/>
    </cofactor>
</comment>
<dbReference type="PANTHER" id="PTHR43876">
    <property type="entry name" value="UBIQUINONE BIOSYNTHESIS MONOOXYGENASE COQ6, MITOCHONDRIAL"/>
    <property type="match status" value="1"/>
</dbReference>
<evidence type="ECO:0000313" key="9">
    <source>
        <dbReference type="EMBL" id="XCC57843.1"/>
    </source>
</evidence>
<name>A0AAU8A2F7_9BURK</name>
<dbReference type="GO" id="GO:0006744">
    <property type="term" value="P:ubiquinone biosynthetic process"/>
    <property type="evidence" value="ECO:0007669"/>
    <property type="project" value="InterPro"/>
</dbReference>
<protein>
    <submittedName>
        <fullName evidence="9">FAD-dependent monooxygenase</fullName>
    </submittedName>
</protein>
<comment type="pathway">
    <text evidence="2">Cofactor biosynthesis; ubiquinone biosynthesis.</text>
</comment>
<dbReference type="EMBL" id="CP099959">
    <property type="protein sequence ID" value="XCC57843.1"/>
    <property type="molecule type" value="Genomic_DNA"/>
</dbReference>
<accession>A0AAU8A2F7</accession>
<dbReference type="PRINTS" id="PR00420">
    <property type="entry name" value="RNGMNOXGNASE"/>
</dbReference>
<evidence type="ECO:0000256" key="5">
    <source>
        <dbReference type="ARBA" id="ARBA00022827"/>
    </source>
</evidence>
<reference evidence="9" key="1">
    <citation type="submission" date="2022-06" db="EMBL/GenBank/DDBJ databases">
        <title>New Polynucleobacter species.</title>
        <authorList>
            <person name="Hahn M.W."/>
        </authorList>
    </citation>
    <scope>NUCLEOTIDE SEQUENCE</scope>
    <source>
        <strain evidence="9">UK-FUSCHL-C3</strain>
    </source>
</reference>
<keyword evidence="4" id="KW-0285">Flavoprotein</keyword>
<evidence type="ECO:0000256" key="6">
    <source>
        <dbReference type="ARBA" id="ARBA00023002"/>
    </source>
</evidence>
<dbReference type="GO" id="GO:0004497">
    <property type="term" value="F:monooxygenase activity"/>
    <property type="evidence" value="ECO:0007669"/>
    <property type="project" value="UniProtKB-KW"/>
</dbReference>
<dbReference type="NCBIfam" id="TIGR01988">
    <property type="entry name" value="Ubi-OHases"/>
    <property type="match status" value="1"/>
</dbReference>
<dbReference type="PANTHER" id="PTHR43876:SF7">
    <property type="entry name" value="UBIQUINONE BIOSYNTHESIS MONOOXYGENASE COQ6, MITOCHONDRIAL"/>
    <property type="match status" value="1"/>
</dbReference>
<evidence type="ECO:0000256" key="7">
    <source>
        <dbReference type="ARBA" id="ARBA00023033"/>
    </source>
</evidence>
<gene>
    <name evidence="9" type="ORF">NKE59_00690</name>
</gene>
<evidence type="ECO:0000259" key="8">
    <source>
        <dbReference type="Pfam" id="PF01494"/>
    </source>
</evidence>
<keyword evidence="7 9" id="KW-0503">Monooxygenase</keyword>
<dbReference type="InterPro" id="IPR036188">
    <property type="entry name" value="FAD/NAD-bd_sf"/>
</dbReference>
<dbReference type="PROSITE" id="PS01304">
    <property type="entry name" value="UBIH"/>
    <property type="match status" value="1"/>
</dbReference>
<dbReference type="InterPro" id="IPR002938">
    <property type="entry name" value="FAD-bd"/>
</dbReference>